<accession>U4LRS3</accession>
<evidence type="ECO:0000256" key="6">
    <source>
        <dbReference type="ARBA" id="ARBA00022801"/>
    </source>
</evidence>
<dbReference type="Pfam" id="PF13359">
    <property type="entry name" value="DDE_Tnp_4"/>
    <property type="match status" value="1"/>
</dbReference>
<dbReference type="PANTHER" id="PTHR22930:SF273">
    <property type="entry name" value="NUCLEASE HARBI1"/>
    <property type="match status" value="1"/>
</dbReference>
<dbReference type="GO" id="GO:0046872">
    <property type="term" value="F:metal ion binding"/>
    <property type="evidence" value="ECO:0007669"/>
    <property type="project" value="UniProtKB-KW"/>
</dbReference>
<comment type="subcellular location">
    <subcellularLocation>
        <location evidence="2">Nucleus</location>
    </subcellularLocation>
</comment>
<evidence type="ECO:0000256" key="3">
    <source>
        <dbReference type="ARBA" id="ARBA00006958"/>
    </source>
</evidence>
<evidence type="ECO:0000313" key="10">
    <source>
        <dbReference type="Proteomes" id="UP000018144"/>
    </source>
</evidence>
<dbReference type="EMBL" id="HF936442">
    <property type="protein sequence ID" value="CCX34264.1"/>
    <property type="molecule type" value="Genomic_DNA"/>
</dbReference>
<organism evidence="9 10">
    <name type="scientific">Pyronema omphalodes (strain CBS 100304)</name>
    <name type="common">Pyronema confluens</name>
    <dbReference type="NCBI Taxonomy" id="1076935"/>
    <lineage>
        <taxon>Eukaryota</taxon>
        <taxon>Fungi</taxon>
        <taxon>Dikarya</taxon>
        <taxon>Ascomycota</taxon>
        <taxon>Pezizomycotina</taxon>
        <taxon>Pezizomycetes</taxon>
        <taxon>Pezizales</taxon>
        <taxon>Pyronemataceae</taxon>
        <taxon>Pyronema</taxon>
    </lineage>
</organism>
<keyword evidence="7" id="KW-0539">Nucleus</keyword>
<keyword evidence="10" id="KW-1185">Reference proteome</keyword>
<dbReference type="InterPro" id="IPR045249">
    <property type="entry name" value="HARBI1-like"/>
</dbReference>
<proteinExistence type="inferred from homology"/>
<keyword evidence="6" id="KW-0378">Hydrolase</keyword>
<evidence type="ECO:0000259" key="8">
    <source>
        <dbReference type="Pfam" id="PF13359"/>
    </source>
</evidence>
<evidence type="ECO:0000256" key="7">
    <source>
        <dbReference type="ARBA" id="ARBA00023242"/>
    </source>
</evidence>
<keyword evidence="5" id="KW-0479">Metal-binding</keyword>
<reference evidence="9 10" key="1">
    <citation type="journal article" date="2013" name="PLoS Genet.">
        <title>The genome and development-dependent transcriptomes of Pyronema confluens: a window into fungal evolution.</title>
        <authorList>
            <person name="Traeger S."/>
            <person name="Altegoer F."/>
            <person name="Freitag M."/>
            <person name="Gabaldon T."/>
            <person name="Kempken F."/>
            <person name="Kumar A."/>
            <person name="Marcet-Houben M."/>
            <person name="Poggeler S."/>
            <person name="Stajich J.E."/>
            <person name="Nowrousian M."/>
        </authorList>
    </citation>
    <scope>NUCLEOTIDE SEQUENCE [LARGE SCALE GENOMIC DNA]</scope>
    <source>
        <strain evidence="10">CBS 100304</strain>
        <tissue evidence="9">Vegetative mycelium</tissue>
    </source>
</reference>
<dbReference type="GO" id="GO:0016787">
    <property type="term" value="F:hydrolase activity"/>
    <property type="evidence" value="ECO:0007669"/>
    <property type="project" value="UniProtKB-KW"/>
</dbReference>
<sequence length="249" mass="28389">MIRLPKPDKPKPNFFPPEIKGNPEFWPFFKDAIGVADGIHIPVKKVPTDHLNRFRNPSGGLSQNVLGICNFNFLFDFVLPGWEGFATDHQVLKFALDHGGLKVPDGKYYLVKSVDARYGGQKELLPPYPGVSTLCVKKTLHHTLRMVIDRRFGVMKKRFKILMTGGGYDINTQAKLVYALAGLNNFILVYCGKEDMEGWKEEDDDDDTRVRRENAVDEQPVHQGPEDAAMMAMRDRMARDMWDAVYEEL</sequence>
<dbReference type="OrthoDB" id="5421058at2759"/>
<evidence type="ECO:0000256" key="4">
    <source>
        <dbReference type="ARBA" id="ARBA00022722"/>
    </source>
</evidence>
<feature type="domain" description="DDE Tnp4" evidence="8">
    <location>
        <begin position="37"/>
        <end position="185"/>
    </location>
</feature>
<gene>
    <name evidence="9" type="ORF">PCON_03234</name>
</gene>
<dbReference type="AlphaFoldDB" id="U4LRS3"/>
<evidence type="ECO:0000256" key="2">
    <source>
        <dbReference type="ARBA" id="ARBA00004123"/>
    </source>
</evidence>
<comment type="similarity">
    <text evidence="3">Belongs to the HARBI1 family.</text>
</comment>
<protein>
    <submittedName>
        <fullName evidence="9">Similar to PREDICTED: uncharacterized protein LOC100778909 [Glycine max] acc. no. XP_003528986</fullName>
    </submittedName>
</protein>
<dbReference type="GO" id="GO:0004518">
    <property type="term" value="F:nuclease activity"/>
    <property type="evidence" value="ECO:0007669"/>
    <property type="project" value="UniProtKB-KW"/>
</dbReference>
<evidence type="ECO:0000256" key="5">
    <source>
        <dbReference type="ARBA" id="ARBA00022723"/>
    </source>
</evidence>
<evidence type="ECO:0000256" key="1">
    <source>
        <dbReference type="ARBA" id="ARBA00001968"/>
    </source>
</evidence>
<dbReference type="Proteomes" id="UP000018144">
    <property type="component" value="Unassembled WGS sequence"/>
</dbReference>
<comment type="cofactor">
    <cofactor evidence="1">
        <name>a divalent metal cation</name>
        <dbReference type="ChEBI" id="CHEBI:60240"/>
    </cofactor>
</comment>
<dbReference type="GO" id="GO:0005634">
    <property type="term" value="C:nucleus"/>
    <property type="evidence" value="ECO:0007669"/>
    <property type="project" value="UniProtKB-SubCell"/>
</dbReference>
<name>U4LRS3_PYROM</name>
<dbReference type="OMA" id="RWRAIFF"/>
<dbReference type="STRING" id="1076935.U4LRS3"/>
<evidence type="ECO:0000313" key="9">
    <source>
        <dbReference type="EMBL" id="CCX34264.1"/>
    </source>
</evidence>
<dbReference type="PANTHER" id="PTHR22930">
    <property type="match status" value="1"/>
</dbReference>
<keyword evidence="4" id="KW-0540">Nuclease</keyword>
<dbReference type="eggNOG" id="KOG4585">
    <property type="taxonomic scope" value="Eukaryota"/>
</dbReference>
<dbReference type="InterPro" id="IPR027806">
    <property type="entry name" value="HARBI1_dom"/>
</dbReference>